<keyword evidence="6 8" id="KW-0239">DNA-directed DNA polymerase</keyword>
<dbReference type="InterPro" id="IPR008921">
    <property type="entry name" value="DNA_pol3_clamp-load_cplx_C"/>
</dbReference>
<dbReference type="InterPro" id="IPR050238">
    <property type="entry name" value="DNA_Rep/Repair_Clamp_Loader"/>
</dbReference>
<reference evidence="11" key="1">
    <citation type="submission" date="2020-04" db="EMBL/GenBank/DDBJ databases">
        <title>Deep metagenomics examines the oral microbiome during advanced dental caries in children, revealing novel taxa and co-occurrences with host molecules.</title>
        <authorList>
            <person name="Baker J.L."/>
            <person name="Morton J.T."/>
            <person name="Dinis M."/>
            <person name="Alvarez R."/>
            <person name="Tran N.C."/>
            <person name="Knight R."/>
            <person name="Edlund A."/>
        </authorList>
    </citation>
    <scope>NUCLEOTIDE SEQUENCE</scope>
    <source>
        <strain evidence="11">JCVI_34_bin.1</strain>
    </source>
</reference>
<dbReference type="InterPro" id="IPR027417">
    <property type="entry name" value="P-loop_NTPase"/>
</dbReference>
<evidence type="ECO:0000313" key="12">
    <source>
        <dbReference type="Proteomes" id="UP000704068"/>
    </source>
</evidence>
<dbReference type="CDD" id="cd18137">
    <property type="entry name" value="HLD_clamp_pol_III_gamma_tau"/>
    <property type="match status" value="1"/>
</dbReference>
<dbReference type="GO" id="GO:0003887">
    <property type="term" value="F:DNA-directed DNA polymerase activity"/>
    <property type="evidence" value="ECO:0007669"/>
    <property type="project" value="UniProtKB-KW"/>
</dbReference>
<dbReference type="InterPro" id="IPR003593">
    <property type="entry name" value="AAA+_ATPase"/>
</dbReference>
<keyword evidence="4" id="KW-0862">Zinc</keyword>
<evidence type="ECO:0000256" key="1">
    <source>
        <dbReference type="ARBA" id="ARBA00006360"/>
    </source>
</evidence>
<evidence type="ECO:0000256" key="4">
    <source>
        <dbReference type="ARBA" id="ARBA00022833"/>
    </source>
</evidence>
<dbReference type="Gene3D" id="3.40.50.300">
    <property type="entry name" value="P-loop containing nucleotide triphosphate hydrolases"/>
    <property type="match status" value="1"/>
</dbReference>
<dbReference type="EC" id="2.7.7.7" evidence="8"/>
<dbReference type="GO" id="GO:0005524">
    <property type="term" value="F:ATP binding"/>
    <property type="evidence" value="ECO:0007669"/>
    <property type="project" value="UniProtKB-KW"/>
</dbReference>
<dbReference type="CDD" id="cd00009">
    <property type="entry name" value="AAA"/>
    <property type="match status" value="1"/>
</dbReference>
<comment type="caution">
    <text evidence="11">The sequence shown here is derived from an EMBL/GenBank/DDBJ whole genome shotgun (WGS) entry which is preliminary data.</text>
</comment>
<gene>
    <name evidence="8" type="primary">dnaX</name>
    <name evidence="11" type="ORF">HXK21_05625</name>
</gene>
<evidence type="ECO:0000259" key="10">
    <source>
        <dbReference type="SMART" id="SM00382"/>
    </source>
</evidence>
<comment type="catalytic activity">
    <reaction evidence="7 8">
        <text>DNA(n) + a 2'-deoxyribonucleoside 5'-triphosphate = DNA(n+1) + diphosphate</text>
        <dbReference type="Rhea" id="RHEA:22508"/>
        <dbReference type="Rhea" id="RHEA-COMP:17339"/>
        <dbReference type="Rhea" id="RHEA-COMP:17340"/>
        <dbReference type="ChEBI" id="CHEBI:33019"/>
        <dbReference type="ChEBI" id="CHEBI:61560"/>
        <dbReference type="ChEBI" id="CHEBI:173112"/>
        <dbReference type="EC" id="2.7.7.7"/>
    </reaction>
</comment>
<dbReference type="InterPro" id="IPR005790">
    <property type="entry name" value="DNA_polIII_delta"/>
</dbReference>
<comment type="similarity">
    <text evidence="1 8">Belongs to the DnaX/STICHEL family.</text>
</comment>
<evidence type="ECO:0000256" key="6">
    <source>
        <dbReference type="ARBA" id="ARBA00022932"/>
    </source>
</evidence>
<dbReference type="Gene3D" id="1.10.8.60">
    <property type="match status" value="1"/>
</dbReference>
<dbReference type="GO" id="GO:0009360">
    <property type="term" value="C:DNA polymerase III complex"/>
    <property type="evidence" value="ECO:0007669"/>
    <property type="project" value="InterPro"/>
</dbReference>
<keyword evidence="8 11" id="KW-0548">Nucleotidyltransferase</keyword>
<dbReference type="NCBIfam" id="TIGR02397">
    <property type="entry name" value="dnaX_nterm"/>
    <property type="match status" value="1"/>
</dbReference>
<comment type="subunit">
    <text evidence="8">DNA polymerase III contains a core (composed of alpha, epsilon and theta chains) that associates with a tau subunit. This core dimerizes to form the POLIII' complex. PolIII' associates with the gamma complex (composed of gamma, delta, delta', psi and chi chains) and with the beta chain to form the complete DNA polymerase III complex.</text>
</comment>
<dbReference type="EMBL" id="JABZGR010000014">
    <property type="protein sequence ID" value="MBF0970503.1"/>
    <property type="molecule type" value="Genomic_DNA"/>
</dbReference>
<feature type="compositionally biased region" description="Low complexity" evidence="9">
    <location>
        <begin position="397"/>
        <end position="416"/>
    </location>
</feature>
<dbReference type="NCBIfam" id="NF011531">
    <property type="entry name" value="PRK14971.1"/>
    <property type="match status" value="1"/>
</dbReference>
<dbReference type="PANTHER" id="PTHR11669">
    <property type="entry name" value="REPLICATION FACTOR C / DNA POLYMERASE III GAMMA-TAU SUBUNIT"/>
    <property type="match status" value="1"/>
</dbReference>
<keyword evidence="3 8" id="KW-0547">Nucleotide-binding</keyword>
<dbReference type="GO" id="GO:0006261">
    <property type="term" value="P:DNA-templated DNA replication"/>
    <property type="evidence" value="ECO:0007669"/>
    <property type="project" value="TreeGrafter"/>
</dbReference>
<dbReference type="SMART" id="SM00382">
    <property type="entry name" value="AAA"/>
    <property type="match status" value="1"/>
</dbReference>
<evidence type="ECO:0000256" key="3">
    <source>
        <dbReference type="ARBA" id="ARBA00022741"/>
    </source>
</evidence>
<dbReference type="SUPFAM" id="SSF48019">
    <property type="entry name" value="post-AAA+ oligomerization domain-like"/>
    <property type="match status" value="1"/>
</dbReference>
<dbReference type="Gene3D" id="1.20.272.10">
    <property type="match status" value="1"/>
</dbReference>
<dbReference type="RefSeq" id="WP_303763976.1">
    <property type="nucleotide sequence ID" value="NZ_JABZGR010000014.1"/>
</dbReference>
<dbReference type="GO" id="GO:0046872">
    <property type="term" value="F:metal ion binding"/>
    <property type="evidence" value="ECO:0007669"/>
    <property type="project" value="UniProtKB-KW"/>
</dbReference>
<evidence type="ECO:0000256" key="5">
    <source>
        <dbReference type="ARBA" id="ARBA00022840"/>
    </source>
</evidence>
<dbReference type="FunFam" id="1.10.8.60:FF:000013">
    <property type="entry name" value="DNA polymerase III subunit gamma/tau"/>
    <property type="match status" value="1"/>
</dbReference>
<keyword evidence="2" id="KW-0479">Metal-binding</keyword>
<feature type="domain" description="AAA+ ATPase" evidence="10">
    <location>
        <begin position="38"/>
        <end position="181"/>
    </location>
</feature>
<dbReference type="FunFam" id="3.40.50.300:FF:000014">
    <property type="entry name" value="DNA polymerase III subunit gamma/tau"/>
    <property type="match status" value="1"/>
</dbReference>
<proteinExistence type="inferred from homology"/>
<keyword evidence="8" id="KW-0235">DNA replication</keyword>
<protein>
    <recommendedName>
        <fullName evidence="8">DNA polymerase III subunit gamma/tau</fullName>
        <ecNumber evidence="8">2.7.7.7</ecNumber>
    </recommendedName>
</protein>
<dbReference type="InterPro" id="IPR012763">
    <property type="entry name" value="DNA_pol_III_sug/sutau_N"/>
</dbReference>
<organism evidence="11 12">
    <name type="scientific">Alloprevotella tannerae</name>
    <dbReference type="NCBI Taxonomy" id="76122"/>
    <lineage>
        <taxon>Bacteria</taxon>
        <taxon>Pseudomonadati</taxon>
        <taxon>Bacteroidota</taxon>
        <taxon>Bacteroidia</taxon>
        <taxon>Bacteroidales</taxon>
        <taxon>Prevotellaceae</taxon>
        <taxon>Alloprevotella</taxon>
    </lineage>
</organism>
<name>A0A929RWC3_9BACT</name>
<dbReference type="NCBIfam" id="TIGR01128">
    <property type="entry name" value="holA"/>
    <property type="match status" value="1"/>
</dbReference>
<evidence type="ECO:0000256" key="2">
    <source>
        <dbReference type="ARBA" id="ARBA00022723"/>
    </source>
</evidence>
<sequence>MGNYIVSARKYRPTNFDDVVGQHALTTTLKNAIAAGKLAHAYLFCGPRGVGKTTCARIFAKTINCLHPGPGGEACGECESCQAFQAGRSLNVHELDAASNNSAEDIRALIEQVNILPQMGRYKVFIIDEVHMLSTAAANAFLKTLEEPPAHAIFILATTEKQKLLPTILSRCQIYDFNRMEVNDIVNHLKRVAEDQHIQYEEEALNVIAQKADGGMRDALSIFDQVAGFAEGNLTYDKVIEDLDLLDYDYYFRVTDLLLAGKVPEVLLTLNEILNKGFAANHFISGLAAHFRDLLVSRDAITLPLLEVAEDVRQQYGEQAGRCALPFLYKALRLTSDCELQYKDSGNKRLRVELTLIELAQLANAAAPTVGQGVKTNLQPVFQKPEASGRTTPQATVSQPQPAPSNAAAPSPSSVAEQKPTYGAPKPDPEQTPTPTAPYKKLPETLSVREMAMRKLQAQRQGSQAQEPEEHFGNKAFELSDVRYVWMRFANKLPAEETATAARMKRMEPQMVDATNIVVPVENTMVLKDMNKIKGQLQHFFRAQLDNGEVTLIFRLLAPEEDDHAFDPQALLQDFKQRSEGFNLLHNQLRLRRG</sequence>
<dbReference type="GO" id="GO:0003677">
    <property type="term" value="F:DNA binding"/>
    <property type="evidence" value="ECO:0007669"/>
    <property type="project" value="InterPro"/>
</dbReference>
<keyword evidence="8 11" id="KW-0808">Transferase</keyword>
<keyword evidence="5 8" id="KW-0067">ATP-binding</keyword>
<dbReference type="Proteomes" id="UP000704068">
    <property type="component" value="Unassembled WGS sequence"/>
</dbReference>
<dbReference type="Pfam" id="PF13177">
    <property type="entry name" value="DNA_pol3_delta2"/>
    <property type="match status" value="1"/>
</dbReference>
<evidence type="ECO:0000313" key="11">
    <source>
        <dbReference type="EMBL" id="MBF0970503.1"/>
    </source>
</evidence>
<dbReference type="AlphaFoldDB" id="A0A929RWC3"/>
<evidence type="ECO:0000256" key="8">
    <source>
        <dbReference type="RuleBase" id="RU364063"/>
    </source>
</evidence>
<comment type="function">
    <text evidence="8">DNA polymerase III is a complex, multichain enzyme responsible for most of the replicative synthesis in bacteria. This DNA polymerase also exhibits 3' to 5' exonuclease activity.</text>
</comment>
<dbReference type="InterPro" id="IPR045085">
    <property type="entry name" value="HLD_clamp_pol_III_gamma_tau"/>
</dbReference>
<feature type="region of interest" description="Disordered" evidence="9">
    <location>
        <begin position="385"/>
        <end position="441"/>
    </location>
</feature>
<dbReference type="NCBIfam" id="NF004046">
    <property type="entry name" value="PRK05563.1"/>
    <property type="match status" value="1"/>
</dbReference>
<accession>A0A929RWC3</accession>
<evidence type="ECO:0000256" key="7">
    <source>
        <dbReference type="ARBA" id="ARBA00049244"/>
    </source>
</evidence>
<evidence type="ECO:0000256" key="9">
    <source>
        <dbReference type="SAM" id="MobiDB-lite"/>
    </source>
</evidence>
<dbReference type="SUPFAM" id="SSF52540">
    <property type="entry name" value="P-loop containing nucleoside triphosphate hydrolases"/>
    <property type="match status" value="1"/>
</dbReference>
<dbReference type="PANTHER" id="PTHR11669:SF0">
    <property type="entry name" value="PROTEIN STICHEL-LIKE 2"/>
    <property type="match status" value="1"/>
</dbReference>
<dbReference type="Pfam" id="PF22608">
    <property type="entry name" value="DNAX_ATPase_lid"/>
    <property type="match status" value="1"/>
</dbReference>